<name>A0AAD3NJG1_LATJO</name>
<gene>
    <name evidence="1" type="ORF">AKAME5_002412500</name>
</gene>
<evidence type="ECO:0000313" key="1">
    <source>
        <dbReference type="EMBL" id="GLD72800.1"/>
    </source>
</evidence>
<dbReference type="Proteomes" id="UP001279410">
    <property type="component" value="Unassembled WGS sequence"/>
</dbReference>
<keyword evidence="2" id="KW-1185">Reference proteome</keyword>
<dbReference type="AlphaFoldDB" id="A0AAD3NJG1"/>
<sequence length="114" mass="12834">MKRCEKKRANKQIRTVRAAPLPPHSVAITTLPDQDRKYQASFLQQLDFAYIRVPTESMDIPRLSELDSLVDAHGGQGQTLCTDGLRLFRLAASLVHNTKLHLQNIQLVEGSRAK</sequence>
<accession>A0AAD3NJG1</accession>
<comment type="caution">
    <text evidence="1">The sequence shown here is derived from an EMBL/GenBank/DDBJ whole genome shotgun (WGS) entry which is preliminary data.</text>
</comment>
<evidence type="ECO:0000313" key="2">
    <source>
        <dbReference type="Proteomes" id="UP001279410"/>
    </source>
</evidence>
<protein>
    <submittedName>
        <fullName evidence="1">Dermatan-sulfate epimerase-like protein</fullName>
    </submittedName>
</protein>
<organism evidence="1 2">
    <name type="scientific">Lates japonicus</name>
    <name type="common">Japanese lates</name>
    <dbReference type="NCBI Taxonomy" id="270547"/>
    <lineage>
        <taxon>Eukaryota</taxon>
        <taxon>Metazoa</taxon>
        <taxon>Chordata</taxon>
        <taxon>Craniata</taxon>
        <taxon>Vertebrata</taxon>
        <taxon>Euteleostomi</taxon>
        <taxon>Actinopterygii</taxon>
        <taxon>Neopterygii</taxon>
        <taxon>Teleostei</taxon>
        <taxon>Neoteleostei</taxon>
        <taxon>Acanthomorphata</taxon>
        <taxon>Carangaria</taxon>
        <taxon>Carangaria incertae sedis</taxon>
        <taxon>Centropomidae</taxon>
        <taxon>Lates</taxon>
    </lineage>
</organism>
<reference evidence="1" key="1">
    <citation type="submission" date="2022-08" db="EMBL/GenBank/DDBJ databases">
        <title>Genome sequencing of akame (Lates japonicus).</title>
        <authorList>
            <person name="Hashiguchi Y."/>
            <person name="Takahashi H."/>
        </authorList>
    </citation>
    <scope>NUCLEOTIDE SEQUENCE</scope>
    <source>
        <strain evidence="1">Kochi</strain>
    </source>
</reference>
<proteinExistence type="predicted"/>
<dbReference type="EMBL" id="BRZM01001231">
    <property type="protein sequence ID" value="GLD72800.1"/>
    <property type="molecule type" value="Genomic_DNA"/>
</dbReference>